<gene>
    <name evidence="1" type="ORF">DHW29_04080</name>
</gene>
<evidence type="ECO:0000313" key="1">
    <source>
        <dbReference type="EMBL" id="HCK29434.1"/>
    </source>
</evidence>
<accession>A0A3D2SL49</accession>
<protein>
    <submittedName>
        <fullName evidence="1">Uncharacterized protein</fullName>
    </submittedName>
</protein>
<organism evidence="1 2">
    <name type="scientific">Acinetobacter ursingii</name>
    <dbReference type="NCBI Taxonomy" id="108980"/>
    <lineage>
        <taxon>Bacteria</taxon>
        <taxon>Pseudomonadati</taxon>
        <taxon>Pseudomonadota</taxon>
        <taxon>Gammaproteobacteria</taxon>
        <taxon>Moraxellales</taxon>
        <taxon>Moraxellaceae</taxon>
        <taxon>Acinetobacter</taxon>
    </lineage>
</organism>
<dbReference type="RefSeq" id="WP_049174970.1">
    <property type="nucleotide sequence ID" value="NZ_BKGN01000084.1"/>
</dbReference>
<dbReference type="AlphaFoldDB" id="A0A3D2SL49"/>
<dbReference type="EMBL" id="DPVE01000081">
    <property type="protein sequence ID" value="HCK29434.1"/>
    <property type="molecule type" value="Genomic_DNA"/>
</dbReference>
<evidence type="ECO:0000313" key="2">
    <source>
        <dbReference type="Proteomes" id="UP000263596"/>
    </source>
</evidence>
<name>A0A3D2SL49_9GAMM</name>
<sequence length="216" mass="25551">MFVFEEVFKEKRLSLSQGLDLRLQRALSWVKQAGQLQHELEAKLLYHSIALNALYLNDIELTYSQRLQQLSFFLKRLVDLDHEAKIMRNLTSKLDATMQIFLDSPYLSYHFWLFQHQKLNEAQWQEHRLNERTQLKNAIHVANYAEILNFIFARISMLQMQMSLGGLVNQSQVFRQLIDAACQILTTLLPVFMHIMLEHTQDFDADKQFFPVVQFS</sequence>
<comment type="caution">
    <text evidence="1">The sequence shown here is derived from an EMBL/GenBank/DDBJ whole genome shotgun (WGS) entry which is preliminary data.</text>
</comment>
<dbReference type="Proteomes" id="UP000263596">
    <property type="component" value="Unassembled WGS sequence"/>
</dbReference>
<reference evidence="1 2" key="1">
    <citation type="journal article" date="2018" name="Nat. Biotechnol.">
        <title>A standardized bacterial taxonomy based on genome phylogeny substantially revises the tree of life.</title>
        <authorList>
            <person name="Parks D.H."/>
            <person name="Chuvochina M."/>
            <person name="Waite D.W."/>
            <person name="Rinke C."/>
            <person name="Skarshewski A."/>
            <person name="Chaumeil P.A."/>
            <person name="Hugenholtz P."/>
        </authorList>
    </citation>
    <scope>NUCLEOTIDE SEQUENCE [LARGE SCALE GENOMIC DNA]</scope>
    <source>
        <strain evidence="1">UBA9669</strain>
    </source>
</reference>
<proteinExistence type="predicted"/>